<evidence type="ECO:0000313" key="3">
    <source>
        <dbReference type="Proteomes" id="UP001293254"/>
    </source>
</evidence>
<accession>A0AAE2CLF3</accession>
<feature type="region of interest" description="Disordered" evidence="1">
    <location>
        <begin position="20"/>
        <end position="76"/>
    </location>
</feature>
<dbReference type="Proteomes" id="UP001293254">
    <property type="component" value="Unassembled WGS sequence"/>
</dbReference>
<reference evidence="2" key="1">
    <citation type="submission" date="2020-06" db="EMBL/GenBank/DDBJ databases">
        <authorList>
            <person name="Li T."/>
            <person name="Hu X."/>
            <person name="Zhang T."/>
            <person name="Song X."/>
            <person name="Zhang H."/>
            <person name="Dai N."/>
            <person name="Sheng W."/>
            <person name="Hou X."/>
            <person name="Wei L."/>
        </authorList>
    </citation>
    <scope>NUCLEOTIDE SEQUENCE</scope>
    <source>
        <strain evidence="2">3651</strain>
        <tissue evidence="2">Leaf</tissue>
    </source>
</reference>
<protein>
    <submittedName>
        <fullName evidence="2">Uncharacterized protein</fullName>
    </submittedName>
</protein>
<comment type="caution">
    <text evidence="2">The sequence shown here is derived from an EMBL/GenBank/DDBJ whole genome shotgun (WGS) entry which is preliminary data.</text>
</comment>
<dbReference type="EMBL" id="JACGWO010000005">
    <property type="protein sequence ID" value="KAK4426501.1"/>
    <property type="molecule type" value="Genomic_DNA"/>
</dbReference>
<name>A0AAE2CLF3_9LAMI</name>
<organism evidence="2 3">
    <name type="scientific">Sesamum alatum</name>
    <dbReference type="NCBI Taxonomy" id="300844"/>
    <lineage>
        <taxon>Eukaryota</taxon>
        <taxon>Viridiplantae</taxon>
        <taxon>Streptophyta</taxon>
        <taxon>Embryophyta</taxon>
        <taxon>Tracheophyta</taxon>
        <taxon>Spermatophyta</taxon>
        <taxon>Magnoliopsida</taxon>
        <taxon>eudicotyledons</taxon>
        <taxon>Gunneridae</taxon>
        <taxon>Pentapetalae</taxon>
        <taxon>asterids</taxon>
        <taxon>lamiids</taxon>
        <taxon>Lamiales</taxon>
        <taxon>Pedaliaceae</taxon>
        <taxon>Sesamum</taxon>
    </lineage>
</organism>
<reference evidence="2" key="2">
    <citation type="journal article" date="2024" name="Plant">
        <title>Genomic evolution and insights into agronomic trait innovations of Sesamum species.</title>
        <authorList>
            <person name="Miao H."/>
            <person name="Wang L."/>
            <person name="Qu L."/>
            <person name="Liu H."/>
            <person name="Sun Y."/>
            <person name="Le M."/>
            <person name="Wang Q."/>
            <person name="Wei S."/>
            <person name="Zheng Y."/>
            <person name="Lin W."/>
            <person name="Duan Y."/>
            <person name="Cao H."/>
            <person name="Xiong S."/>
            <person name="Wang X."/>
            <person name="Wei L."/>
            <person name="Li C."/>
            <person name="Ma Q."/>
            <person name="Ju M."/>
            <person name="Zhao R."/>
            <person name="Li G."/>
            <person name="Mu C."/>
            <person name="Tian Q."/>
            <person name="Mei H."/>
            <person name="Zhang T."/>
            <person name="Gao T."/>
            <person name="Zhang H."/>
        </authorList>
    </citation>
    <scope>NUCLEOTIDE SEQUENCE</scope>
    <source>
        <strain evidence="2">3651</strain>
    </source>
</reference>
<evidence type="ECO:0000313" key="2">
    <source>
        <dbReference type="EMBL" id="KAK4426501.1"/>
    </source>
</evidence>
<dbReference type="AlphaFoldDB" id="A0AAE2CLF3"/>
<feature type="compositionally biased region" description="Acidic residues" evidence="1">
    <location>
        <begin position="28"/>
        <end position="57"/>
    </location>
</feature>
<evidence type="ECO:0000256" key="1">
    <source>
        <dbReference type="SAM" id="MobiDB-lite"/>
    </source>
</evidence>
<feature type="compositionally biased region" description="Basic and acidic residues" evidence="1">
    <location>
        <begin position="58"/>
        <end position="68"/>
    </location>
</feature>
<keyword evidence="3" id="KW-1185">Reference proteome</keyword>
<proteinExistence type="predicted"/>
<gene>
    <name evidence="2" type="ORF">Salat_1418700</name>
</gene>
<sequence>MGENMDEGVAVNHVVELVHEWDIAARDEGEEEEDTEGGGSEEMEESSQEEKEDDENGYSDREKMHSDFESQDDEDELLMSSLSMPTLSMFTYHSSDAWSYDSFDM</sequence>